<evidence type="ECO:0000256" key="3">
    <source>
        <dbReference type="ARBA" id="ARBA00007592"/>
    </source>
</evidence>
<sequence>MKSFGRILTAMVTPFHEDGSVNYQAAAALARHLVANGSDGLVVAGSTGEAATMDADEKLRLFATVADAVGDKATVIAGTGSNDTRASIALTRQAEKLGVHGVMLVGPYYNKPTQEGFYQHFKAIAEVTSLPVIIYNVPGRTASNILPETIARLATIPNIAAVKESSGNLDQVSEIVRTTPDDFLVYSGDDSLTLPILSVGGCGIISVAAHAVGVRMHQMVDAYFAGDIAQARNIHLELLPFFKVIFIASNPIPIKTIMKMLGHEVGGFRLPLVPATDKEIVQLQQVMTKLNIR</sequence>
<dbReference type="SUPFAM" id="SSF51569">
    <property type="entry name" value="Aldolase"/>
    <property type="match status" value="1"/>
</dbReference>
<evidence type="ECO:0000256" key="6">
    <source>
        <dbReference type="ARBA" id="ARBA00022605"/>
    </source>
</evidence>
<name>A0A154BSZ2_ANASB</name>
<dbReference type="Gene3D" id="3.20.20.70">
    <property type="entry name" value="Aldolase class I"/>
    <property type="match status" value="1"/>
</dbReference>
<evidence type="ECO:0000256" key="15">
    <source>
        <dbReference type="PIRSR" id="PIRSR001365-2"/>
    </source>
</evidence>
<evidence type="ECO:0000256" key="7">
    <source>
        <dbReference type="ARBA" id="ARBA00022915"/>
    </source>
</evidence>
<organism evidence="16 17">
    <name type="scientific">Anaerosporomusa subterranea</name>
    <dbReference type="NCBI Taxonomy" id="1794912"/>
    <lineage>
        <taxon>Bacteria</taxon>
        <taxon>Bacillati</taxon>
        <taxon>Bacillota</taxon>
        <taxon>Negativicutes</taxon>
        <taxon>Acetonemataceae</taxon>
        <taxon>Anaerosporomusa</taxon>
    </lineage>
</organism>
<feature type="binding site" evidence="12 15">
    <location>
        <position position="47"/>
    </location>
    <ligand>
        <name>pyruvate</name>
        <dbReference type="ChEBI" id="CHEBI:15361"/>
    </ligand>
</feature>
<dbReference type="SMART" id="SM01130">
    <property type="entry name" value="DHDPS"/>
    <property type="match status" value="1"/>
</dbReference>
<comment type="caution">
    <text evidence="16">The sequence shown here is derived from an EMBL/GenBank/DDBJ whole genome shotgun (WGS) entry which is preliminary data.</text>
</comment>
<dbReference type="UniPathway" id="UPA00034">
    <property type="reaction ID" value="UER00017"/>
</dbReference>
<comment type="pathway">
    <text evidence="2 12">Amino-acid biosynthesis; L-lysine biosynthesis via DAP pathway; (S)-tetrahydrodipicolinate from L-aspartate: step 3/4.</text>
</comment>
<dbReference type="PROSITE" id="PS00666">
    <property type="entry name" value="DHDPS_2"/>
    <property type="match status" value="1"/>
</dbReference>
<dbReference type="STRING" id="1794912.AXX12_03030"/>
<keyword evidence="6 12" id="KW-0028">Amino-acid biosynthesis</keyword>
<dbReference type="PANTHER" id="PTHR12128:SF66">
    <property type="entry name" value="4-HYDROXY-2-OXOGLUTARATE ALDOLASE, MITOCHONDRIAL"/>
    <property type="match status" value="1"/>
</dbReference>
<evidence type="ECO:0000256" key="4">
    <source>
        <dbReference type="ARBA" id="ARBA00012086"/>
    </source>
</evidence>
<keyword evidence="9 12" id="KW-0456">Lyase</keyword>
<feature type="site" description="Part of a proton relay during catalysis" evidence="12">
    <location>
        <position position="46"/>
    </location>
</feature>
<dbReference type="PIRSF" id="PIRSF001365">
    <property type="entry name" value="DHDPS"/>
    <property type="match status" value="1"/>
</dbReference>
<accession>A0A154BSZ2</accession>
<dbReference type="GO" id="GO:0009089">
    <property type="term" value="P:lysine biosynthetic process via diaminopimelate"/>
    <property type="evidence" value="ECO:0007669"/>
    <property type="project" value="UniProtKB-UniRule"/>
</dbReference>
<gene>
    <name evidence="12" type="primary">dapA</name>
    <name evidence="16" type="ORF">AXX12_03030</name>
</gene>
<evidence type="ECO:0000313" key="17">
    <source>
        <dbReference type="Proteomes" id="UP000076268"/>
    </source>
</evidence>
<dbReference type="EC" id="4.3.3.7" evidence="4 12"/>
<dbReference type="InterPro" id="IPR002220">
    <property type="entry name" value="DapA-like"/>
</dbReference>
<dbReference type="Pfam" id="PF00701">
    <property type="entry name" value="DHDPS"/>
    <property type="match status" value="1"/>
</dbReference>
<keyword evidence="7 12" id="KW-0220">Diaminopimelate biosynthesis</keyword>
<keyword evidence="5 12" id="KW-0963">Cytoplasm</keyword>
<keyword evidence="17" id="KW-1185">Reference proteome</keyword>
<dbReference type="OrthoDB" id="9782828at2"/>
<dbReference type="NCBIfam" id="TIGR00674">
    <property type="entry name" value="dapA"/>
    <property type="match status" value="1"/>
</dbReference>
<dbReference type="HAMAP" id="MF_00418">
    <property type="entry name" value="DapA"/>
    <property type="match status" value="1"/>
</dbReference>
<reference evidence="16 17" key="1">
    <citation type="submission" date="2016-02" db="EMBL/GenBank/DDBJ databases">
        <title>Anaerosporomusa subterraneum gen. nov., sp. nov., a spore-forming obligate anaerobe isolated from saprolite.</title>
        <authorList>
            <person name="Choi J.K."/>
            <person name="Shah M."/>
            <person name="Yee N."/>
        </authorList>
    </citation>
    <scope>NUCLEOTIDE SEQUENCE [LARGE SCALE GENOMIC DNA]</scope>
    <source>
        <strain evidence="16 17">RU4</strain>
    </source>
</reference>
<dbReference type="AlphaFoldDB" id="A0A154BSZ2"/>
<evidence type="ECO:0000313" key="16">
    <source>
        <dbReference type="EMBL" id="KYZ77123.1"/>
    </source>
</evidence>
<protein>
    <recommendedName>
        <fullName evidence="4 12">4-hydroxy-tetrahydrodipicolinate synthase</fullName>
        <shortName evidence="12">HTPA synthase</shortName>
        <ecNumber evidence="4 12">4.3.3.7</ecNumber>
    </recommendedName>
</protein>
<evidence type="ECO:0000256" key="13">
    <source>
        <dbReference type="PIRNR" id="PIRNR001365"/>
    </source>
</evidence>
<dbReference type="CDD" id="cd00950">
    <property type="entry name" value="DHDPS"/>
    <property type="match status" value="1"/>
</dbReference>
<evidence type="ECO:0000256" key="8">
    <source>
        <dbReference type="ARBA" id="ARBA00023154"/>
    </source>
</evidence>
<evidence type="ECO:0000256" key="14">
    <source>
        <dbReference type="PIRSR" id="PIRSR001365-1"/>
    </source>
</evidence>
<dbReference type="GO" id="GO:0019877">
    <property type="term" value="P:diaminopimelate biosynthetic process"/>
    <property type="evidence" value="ECO:0007669"/>
    <property type="project" value="UniProtKB-UniRule"/>
</dbReference>
<dbReference type="PROSITE" id="PS00665">
    <property type="entry name" value="DHDPS_1"/>
    <property type="match status" value="1"/>
</dbReference>
<evidence type="ECO:0000256" key="9">
    <source>
        <dbReference type="ARBA" id="ARBA00023239"/>
    </source>
</evidence>
<evidence type="ECO:0000256" key="11">
    <source>
        <dbReference type="ARBA" id="ARBA00047836"/>
    </source>
</evidence>
<dbReference type="InterPro" id="IPR020624">
    <property type="entry name" value="Schiff_base-form_aldolases_CS"/>
</dbReference>
<evidence type="ECO:0000256" key="2">
    <source>
        <dbReference type="ARBA" id="ARBA00005120"/>
    </source>
</evidence>
<comment type="subunit">
    <text evidence="12">Homotetramer; dimer of dimers.</text>
</comment>
<feature type="active site" description="Proton donor/acceptor" evidence="12 14">
    <location>
        <position position="135"/>
    </location>
</feature>
<dbReference type="InterPro" id="IPR020625">
    <property type="entry name" value="Schiff_base-form_aldolases_AS"/>
</dbReference>
<proteinExistence type="inferred from homology"/>
<dbReference type="InterPro" id="IPR005263">
    <property type="entry name" value="DapA"/>
</dbReference>
<comment type="caution">
    <text evidence="12">Was originally thought to be a dihydrodipicolinate synthase (DHDPS), catalyzing the condensation of (S)-aspartate-beta-semialdehyde [(S)-ASA] and pyruvate to dihydrodipicolinate (DHDP). However, it was shown in E.coli that the product of the enzymatic reaction is not dihydrodipicolinate but in fact (4S)-4-hydroxy-2,3,4,5-tetrahydro-(2S)-dipicolinic acid (HTPA), and that the consecutive dehydration reaction leading to DHDP is not spontaneous but catalyzed by DapB.</text>
</comment>
<keyword evidence="10 12" id="KW-0704">Schiff base</keyword>
<evidence type="ECO:0000256" key="5">
    <source>
        <dbReference type="ARBA" id="ARBA00022490"/>
    </source>
</evidence>
<dbReference type="GO" id="GO:0005829">
    <property type="term" value="C:cytosol"/>
    <property type="evidence" value="ECO:0007669"/>
    <property type="project" value="TreeGrafter"/>
</dbReference>
<keyword evidence="8 12" id="KW-0457">Lysine biosynthesis</keyword>
<dbReference type="PRINTS" id="PR00146">
    <property type="entry name" value="DHPICSNTHASE"/>
</dbReference>
<evidence type="ECO:0000256" key="12">
    <source>
        <dbReference type="HAMAP-Rule" id="MF_00418"/>
    </source>
</evidence>
<comment type="similarity">
    <text evidence="3 12 13">Belongs to the DapA family.</text>
</comment>
<dbReference type="GO" id="GO:0008840">
    <property type="term" value="F:4-hydroxy-tetrahydrodipicolinate synthase activity"/>
    <property type="evidence" value="ECO:0007669"/>
    <property type="project" value="UniProtKB-UniRule"/>
</dbReference>
<dbReference type="InterPro" id="IPR013785">
    <property type="entry name" value="Aldolase_TIM"/>
</dbReference>
<feature type="binding site" evidence="12 15">
    <location>
        <position position="205"/>
    </location>
    <ligand>
        <name>pyruvate</name>
        <dbReference type="ChEBI" id="CHEBI:15361"/>
    </ligand>
</feature>
<feature type="active site" description="Schiff-base intermediate with substrate" evidence="12 14">
    <location>
        <position position="163"/>
    </location>
</feature>
<comment type="subcellular location">
    <subcellularLocation>
        <location evidence="12">Cytoplasm</location>
    </subcellularLocation>
</comment>
<evidence type="ECO:0000256" key="1">
    <source>
        <dbReference type="ARBA" id="ARBA00003294"/>
    </source>
</evidence>
<feature type="site" description="Part of a proton relay during catalysis" evidence="12">
    <location>
        <position position="109"/>
    </location>
</feature>
<dbReference type="PANTHER" id="PTHR12128">
    <property type="entry name" value="DIHYDRODIPICOLINATE SYNTHASE"/>
    <property type="match status" value="1"/>
</dbReference>
<comment type="catalytic activity">
    <reaction evidence="11 12">
        <text>L-aspartate 4-semialdehyde + pyruvate = (2S,4S)-4-hydroxy-2,3,4,5-tetrahydrodipicolinate + H2O + H(+)</text>
        <dbReference type="Rhea" id="RHEA:34171"/>
        <dbReference type="ChEBI" id="CHEBI:15361"/>
        <dbReference type="ChEBI" id="CHEBI:15377"/>
        <dbReference type="ChEBI" id="CHEBI:15378"/>
        <dbReference type="ChEBI" id="CHEBI:67139"/>
        <dbReference type="ChEBI" id="CHEBI:537519"/>
        <dbReference type="EC" id="4.3.3.7"/>
    </reaction>
</comment>
<dbReference type="Proteomes" id="UP000076268">
    <property type="component" value="Unassembled WGS sequence"/>
</dbReference>
<dbReference type="EMBL" id="LSGP01000013">
    <property type="protein sequence ID" value="KYZ77123.1"/>
    <property type="molecule type" value="Genomic_DNA"/>
</dbReference>
<evidence type="ECO:0000256" key="10">
    <source>
        <dbReference type="ARBA" id="ARBA00023270"/>
    </source>
</evidence>
<comment type="function">
    <text evidence="1 12">Catalyzes the condensation of (S)-aspartate-beta-semialdehyde [(S)-ASA] and pyruvate to 4-hydroxy-tetrahydrodipicolinate (HTPA).</text>
</comment>
<dbReference type="RefSeq" id="WP_066238870.1">
    <property type="nucleotide sequence ID" value="NZ_LSGP01000013.1"/>
</dbReference>